<protein>
    <submittedName>
        <fullName evidence="2">Uncharacterized protein</fullName>
    </submittedName>
</protein>
<dbReference type="EMBL" id="AYYF01001618">
    <property type="protein sequence ID" value="ETK11047.1"/>
    <property type="molecule type" value="Genomic_DNA"/>
</dbReference>
<dbReference type="AlphaFoldDB" id="W2CX99"/>
<comment type="caution">
    <text evidence="2">The sequence shown here is derived from an EMBL/GenBank/DDBJ whole genome shotgun (WGS) entry which is preliminary data.</text>
</comment>
<dbReference type="Proteomes" id="UP000034980">
    <property type="component" value="Unassembled WGS sequence"/>
</dbReference>
<evidence type="ECO:0000313" key="3">
    <source>
        <dbReference type="Proteomes" id="UP000034980"/>
    </source>
</evidence>
<name>W2CX99_9BACT</name>
<gene>
    <name evidence="2" type="ORF">T235_17385</name>
</gene>
<evidence type="ECO:0000313" key="2">
    <source>
        <dbReference type="EMBL" id="ETK11047.1"/>
    </source>
</evidence>
<organism evidence="2 3">
    <name type="scientific">Tannerella sp. oral taxon BU063 isolate Cell 8/11</name>
    <dbReference type="NCBI Taxonomy" id="1411915"/>
    <lineage>
        <taxon>Bacteria</taxon>
        <taxon>Pseudomonadati</taxon>
        <taxon>Bacteroidota</taxon>
        <taxon>Bacteroidia</taxon>
        <taxon>Bacteroidales</taxon>
        <taxon>Tannerellaceae</taxon>
        <taxon>Tannerella</taxon>
    </lineage>
</organism>
<feature type="compositionally biased region" description="Low complexity" evidence="1">
    <location>
        <begin position="86"/>
        <end position="101"/>
    </location>
</feature>
<proteinExistence type="predicted"/>
<evidence type="ECO:0000256" key="1">
    <source>
        <dbReference type="SAM" id="MobiDB-lite"/>
    </source>
</evidence>
<sequence length="122" mass="13335">MPACFTFSTPPHRARCEARCATSRVDPSWPPRSLPAHSVAHPPTTAAPTPSSYPPDARRSPSRPSVTRRLRPRWTQRGPPRRTLCSRKTPSPSTSSRSTPKAPHSVSARAPSPPQLPTSKRS</sequence>
<feature type="region of interest" description="Disordered" evidence="1">
    <location>
        <begin position="23"/>
        <end position="122"/>
    </location>
</feature>
<accession>W2CX99</accession>
<feature type="compositionally biased region" description="Low complexity" evidence="1">
    <location>
        <begin position="35"/>
        <end position="50"/>
    </location>
</feature>
<reference evidence="2 3" key="1">
    <citation type="submission" date="2013-11" db="EMBL/GenBank/DDBJ databases">
        <title>Single cell genomics of uncultured Tannerella BU063 (oral taxon 286).</title>
        <authorList>
            <person name="Beall C.J."/>
            <person name="Campbell A.G."/>
            <person name="Griffen A.L."/>
            <person name="Podar M."/>
            <person name="Leys E.J."/>
        </authorList>
    </citation>
    <scope>NUCLEOTIDE SEQUENCE [LARGE SCALE GENOMIC DNA]</scope>
    <source>
        <strain evidence="2">Cell 8/11</strain>
    </source>
</reference>